<feature type="transmembrane region" description="Helical" evidence="7">
    <location>
        <begin position="452"/>
        <end position="475"/>
    </location>
</feature>
<feature type="transmembrane region" description="Helical" evidence="7">
    <location>
        <begin position="394"/>
        <end position="416"/>
    </location>
</feature>
<dbReference type="SMART" id="SM00014">
    <property type="entry name" value="acidPPc"/>
    <property type="match status" value="1"/>
</dbReference>
<proteinExistence type="inferred from homology"/>
<dbReference type="SUPFAM" id="SSF48317">
    <property type="entry name" value="Acid phosphatase/Vanadium-dependent haloperoxidase"/>
    <property type="match status" value="1"/>
</dbReference>
<feature type="transmembrane region" description="Helical" evidence="7">
    <location>
        <begin position="177"/>
        <end position="199"/>
    </location>
</feature>
<feature type="transmembrane region" description="Helical" evidence="7">
    <location>
        <begin position="6"/>
        <end position="30"/>
    </location>
</feature>
<gene>
    <name evidence="9" type="ORF">SAMN05660831_02236</name>
</gene>
<dbReference type="RefSeq" id="WP_093428857.1">
    <property type="nucleotide sequence ID" value="NZ_FOMJ01000008.1"/>
</dbReference>
<feature type="transmembrane region" description="Helical" evidence="7">
    <location>
        <begin position="327"/>
        <end position="347"/>
    </location>
</feature>
<evidence type="ECO:0000256" key="7">
    <source>
        <dbReference type="SAM" id="Phobius"/>
    </source>
</evidence>
<dbReference type="Pfam" id="PF09335">
    <property type="entry name" value="VTT_dom"/>
    <property type="match status" value="1"/>
</dbReference>
<organism evidence="9 10">
    <name type="scientific">Thiohalospira halophila DSM 15071</name>
    <dbReference type="NCBI Taxonomy" id="1123397"/>
    <lineage>
        <taxon>Bacteria</taxon>
        <taxon>Pseudomonadati</taxon>
        <taxon>Pseudomonadota</taxon>
        <taxon>Gammaproteobacteria</taxon>
        <taxon>Thiohalospirales</taxon>
        <taxon>Thiohalospiraceae</taxon>
        <taxon>Thiohalospira</taxon>
    </lineage>
</organism>
<dbReference type="Pfam" id="PF01569">
    <property type="entry name" value="PAP2"/>
    <property type="match status" value="1"/>
</dbReference>
<evidence type="ECO:0000256" key="1">
    <source>
        <dbReference type="ARBA" id="ARBA00004651"/>
    </source>
</evidence>
<dbReference type="Pfam" id="PF14067">
    <property type="entry name" value="LssY_C"/>
    <property type="match status" value="1"/>
</dbReference>
<comment type="subcellular location">
    <subcellularLocation>
        <location evidence="1">Cell membrane</location>
        <topology evidence="1">Multi-pass membrane protein</topology>
    </subcellularLocation>
</comment>
<dbReference type="Gene3D" id="1.20.144.10">
    <property type="entry name" value="Phosphatidic acid phosphatase type 2/haloperoxidase"/>
    <property type="match status" value="1"/>
</dbReference>
<evidence type="ECO:0000256" key="6">
    <source>
        <dbReference type="ARBA" id="ARBA00023136"/>
    </source>
</evidence>
<name>A0A1I1UWV2_9GAMM</name>
<comment type="similarity">
    <text evidence="2">Belongs to the DedA family.</text>
</comment>
<dbReference type="InterPro" id="IPR032818">
    <property type="entry name" value="DedA-like"/>
</dbReference>
<reference evidence="9 10" key="1">
    <citation type="submission" date="2016-10" db="EMBL/GenBank/DDBJ databases">
        <authorList>
            <person name="de Groot N.N."/>
        </authorList>
    </citation>
    <scope>NUCLEOTIDE SEQUENCE [LARGE SCALE GENOMIC DNA]</scope>
    <source>
        <strain evidence="9 10">HL3</strain>
    </source>
</reference>
<evidence type="ECO:0000313" key="10">
    <source>
        <dbReference type="Proteomes" id="UP000198611"/>
    </source>
</evidence>
<dbReference type="InterPro" id="IPR032816">
    <property type="entry name" value="VTT_dom"/>
</dbReference>
<dbReference type="CDD" id="cd03392">
    <property type="entry name" value="PAP2_like_2"/>
    <property type="match status" value="1"/>
</dbReference>
<dbReference type="Proteomes" id="UP000198611">
    <property type="component" value="Unassembled WGS sequence"/>
</dbReference>
<dbReference type="OrthoDB" id="9780918at2"/>
<keyword evidence="10" id="KW-1185">Reference proteome</keyword>
<evidence type="ECO:0000259" key="8">
    <source>
        <dbReference type="SMART" id="SM00014"/>
    </source>
</evidence>
<feature type="transmembrane region" description="Helical" evidence="7">
    <location>
        <begin position="422"/>
        <end position="440"/>
    </location>
</feature>
<dbReference type="STRING" id="1123397.SAMN05660831_02236"/>
<protein>
    <submittedName>
        <fullName evidence="9">Membrane protein DedA, SNARE-associated domain</fullName>
    </submittedName>
</protein>
<keyword evidence="3" id="KW-1003">Cell membrane</keyword>
<keyword evidence="4 7" id="KW-0812">Transmembrane</keyword>
<feature type="transmembrane region" description="Helical" evidence="7">
    <location>
        <begin position="64"/>
        <end position="83"/>
    </location>
</feature>
<dbReference type="InterPro" id="IPR025902">
    <property type="entry name" value="LssY-like-C_dom"/>
</dbReference>
<dbReference type="GO" id="GO:0005886">
    <property type="term" value="C:plasma membrane"/>
    <property type="evidence" value="ECO:0007669"/>
    <property type="project" value="UniProtKB-SubCell"/>
</dbReference>
<keyword evidence="6 7" id="KW-0472">Membrane</keyword>
<feature type="transmembrane region" description="Helical" evidence="7">
    <location>
        <begin position="359"/>
        <end position="382"/>
    </location>
</feature>
<feature type="transmembrane region" description="Helical" evidence="7">
    <location>
        <begin position="301"/>
        <end position="320"/>
    </location>
</feature>
<dbReference type="EMBL" id="FOMJ01000008">
    <property type="protein sequence ID" value="SFD75277.1"/>
    <property type="molecule type" value="Genomic_DNA"/>
</dbReference>
<feature type="domain" description="Phosphatidic acid phosphatase type 2/haloperoxidase" evidence="8">
    <location>
        <begin position="327"/>
        <end position="437"/>
    </location>
</feature>
<dbReference type="InterPro" id="IPR000326">
    <property type="entry name" value="PAP2/HPO"/>
</dbReference>
<sequence length="666" mass="70802">MGETSFFDAVIQWIGDHAFWAGPLVFLIAFAESVAVVGLLVPGAVFLFAAGALIGLGVLEAWPMLLWAFAGAVAGDALSYWLGRHYHEELRRLWPFSRYPDLIRRGEAFFLRHGGKSVVLARFVGPLRPIVPAIAGMLDMPAGRFFAVNILSAAGWSPAYLLPGAVFGASLSLAAEVAGRLAALVIVVLVLLWGGVALVRKLYRVLRPHSGAMVAGLLRWSGRHPASGGLAHALLDPHHPEARSLGTLALLALMMTAAFVALQLAALWSAPLQELDELVFHLLQGLRTPGADLAMAWLTRLGGQATLVPVVALTALWLVFRGHGRAAGYLVSGAVVVPLLTFALKAATDLARPAPGELVMASAAFPSGHTAGAAVVYGFLAVLAAARLGPTGRLTLYGAVAVPVLLVAFSRLYLGLHWLSDILGGLALALAWVTGAGLIYRRHHAAGPPPSLTGVVLAALLVTGLFQAIVAPAGAPERAAPPPQVMPATVWQEAGWHALPTWRQDLAAHRDDPLNLQLAGNPEQLARALEREGWHRPVAPSGADLLRFLAPTTKPERLPLLPRVHDGRYEQLRRIRMNAAGELQVVRLWPTTWRLTDGRPLWVGQAGRLRPVSPGRLFAGLAGAEGYTGAAHAVARALEVQGWRVNRGRLPGDGGPLYRLEPPSGP</sequence>
<dbReference type="InterPro" id="IPR036938">
    <property type="entry name" value="PAP2/HPO_sf"/>
</dbReference>
<keyword evidence="5 7" id="KW-1133">Transmembrane helix</keyword>
<dbReference type="AlphaFoldDB" id="A0A1I1UWV2"/>
<dbReference type="PANTHER" id="PTHR30353">
    <property type="entry name" value="INNER MEMBRANE PROTEIN DEDA-RELATED"/>
    <property type="match status" value="1"/>
</dbReference>
<evidence type="ECO:0000313" key="9">
    <source>
        <dbReference type="EMBL" id="SFD75277.1"/>
    </source>
</evidence>
<evidence type="ECO:0000256" key="4">
    <source>
        <dbReference type="ARBA" id="ARBA00022692"/>
    </source>
</evidence>
<feature type="transmembrane region" description="Helical" evidence="7">
    <location>
        <begin position="146"/>
        <end position="171"/>
    </location>
</feature>
<evidence type="ECO:0000256" key="2">
    <source>
        <dbReference type="ARBA" id="ARBA00010792"/>
    </source>
</evidence>
<dbReference type="PANTHER" id="PTHR30353:SF15">
    <property type="entry name" value="INNER MEMBRANE PROTEIN YABI"/>
    <property type="match status" value="1"/>
</dbReference>
<accession>A0A1I1UWV2</accession>
<evidence type="ECO:0000256" key="5">
    <source>
        <dbReference type="ARBA" id="ARBA00022989"/>
    </source>
</evidence>
<evidence type="ECO:0000256" key="3">
    <source>
        <dbReference type="ARBA" id="ARBA00022475"/>
    </source>
</evidence>
<feature type="transmembrane region" description="Helical" evidence="7">
    <location>
        <begin position="248"/>
        <end position="270"/>
    </location>
</feature>
<feature type="transmembrane region" description="Helical" evidence="7">
    <location>
        <begin position="37"/>
        <end position="58"/>
    </location>
</feature>